<feature type="active site" description="Charge relay system" evidence="5">
    <location>
        <position position="327"/>
    </location>
</feature>
<dbReference type="Proteomes" id="UP001597343">
    <property type="component" value="Unassembled WGS sequence"/>
</dbReference>
<evidence type="ECO:0000256" key="1">
    <source>
        <dbReference type="ARBA" id="ARBA00011073"/>
    </source>
</evidence>
<feature type="signal peptide" evidence="6">
    <location>
        <begin position="1"/>
        <end position="26"/>
    </location>
</feature>
<keyword evidence="9" id="KW-1185">Reference proteome</keyword>
<feature type="domain" description="Peptidase S8/S53" evidence="7">
    <location>
        <begin position="140"/>
        <end position="358"/>
    </location>
</feature>
<dbReference type="PANTHER" id="PTHR43399:SF4">
    <property type="entry name" value="CELL WALL-ASSOCIATED PROTEASE"/>
    <property type="match status" value="1"/>
</dbReference>
<dbReference type="InterPro" id="IPR000209">
    <property type="entry name" value="Peptidase_S8/S53_dom"/>
</dbReference>
<dbReference type="PROSITE" id="PS00136">
    <property type="entry name" value="SUBTILASE_ASP"/>
    <property type="match status" value="1"/>
</dbReference>
<keyword evidence="3 5" id="KW-0378">Hydrolase</keyword>
<dbReference type="PROSITE" id="PS00137">
    <property type="entry name" value="SUBTILASE_HIS"/>
    <property type="match status" value="1"/>
</dbReference>
<dbReference type="PANTHER" id="PTHR43399">
    <property type="entry name" value="SUBTILISIN-RELATED"/>
    <property type="match status" value="1"/>
</dbReference>
<feature type="active site" description="Charge relay system" evidence="5">
    <location>
        <position position="145"/>
    </location>
</feature>
<evidence type="ECO:0000256" key="3">
    <source>
        <dbReference type="ARBA" id="ARBA00022801"/>
    </source>
</evidence>
<sequence>MKRFKAASLTLLALSLTCATGLSAQAATSDLGSEKRVEEVSLLVKVKAGQQAGKLAGKHKASKIEQIGNSDWYEMKIPAGESKAQIAALRTDGGVEAVEEDQPVSIQMIPNDPSYPSQWYMTKVQAPLAWDITTGSSSRTIAIIDTGVDLSHPDFAGRIVAGYDYVNNDSVASDDNGHGTAVAGVAAASGNNSNAIAGMDWNAKIMPIKALNASGAGTVSAIINSIYFAANNGANVINLSLAGGSYSSAFQAAIDYAHSMGCIIVAAADSNSPPSYPAAYNNVVAVTATTAADVPAVTASYVDIGAPGANIITTRMGGGVATYSGSSYSAALVSGAMSLAWSCNLTYSKATVETRVLTQGDSIGYSFRRLNMYNTVNGF</sequence>
<name>A0ABW4ZWP1_9BACL</name>
<feature type="chain" id="PRO_5045694135" evidence="6">
    <location>
        <begin position="27"/>
        <end position="379"/>
    </location>
</feature>
<dbReference type="Pfam" id="PF00082">
    <property type="entry name" value="Peptidase_S8"/>
    <property type="match status" value="1"/>
</dbReference>
<evidence type="ECO:0000256" key="6">
    <source>
        <dbReference type="SAM" id="SignalP"/>
    </source>
</evidence>
<evidence type="ECO:0000256" key="4">
    <source>
        <dbReference type="ARBA" id="ARBA00022825"/>
    </source>
</evidence>
<dbReference type="Gene3D" id="3.40.50.200">
    <property type="entry name" value="Peptidase S8/S53 domain"/>
    <property type="match status" value="1"/>
</dbReference>
<dbReference type="InterPro" id="IPR036852">
    <property type="entry name" value="Peptidase_S8/S53_dom_sf"/>
</dbReference>
<comment type="caution">
    <text evidence="8">The sequence shown here is derived from an EMBL/GenBank/DDBJ whole genome shotgun (WGS) entry which is preliminary data.</text>
</comment>
<dbReference type="InterPro" id="IPR051048">
    <property type="entry name" value="Peptidase_S8/S53_subtilisin"/>
</dbReference>
<evidence type="ECO:0000256" key="5">
    <source>
        <dbReference type="PROSITE-ProRule" id="PRU01240"/>
    </source>
</evidence>
<evidence type="ECO:0000256" key="2">
    <source>
        <dbReference type="ARBA" id="ARBA00022670"/>
    </source>
</evidence>
<dbReference type="InterPro" id="IPR022398">
    <property type="entry name" value="Peptidase_S8_His-AS"/>
</dbReference>
<comment type="similarity">
    <text evidence="1 5">Belongs to the peptidase S8 family.</text>
</comment>
<dbReference type="EMBL" id="JBHUIO010000005">
    <property type="protein sequence ID" value="MFD2169706.1"/>
    <property type="molecule type" value="Genomic_DNA"/>
</dbReference>
<proteinExistence type="inferred from homology"/>
<accession>A0ABW4ZWP1</accession>
<dbReference type="SUPFAM" id="SSF52743">
    <property type="entry name" value="Subtilisin-like"/>
    <property type="match status" value="1"/>
</dbReference>
<reference evidence="9" key="1">
    <citation type="journal article" date="2019" name="Int. J. Syst. Evol. Microbiol.">
        <title>The Global Catalogue of Microorganisms (GCM) 10K type strain sequencing project: providing services to taxonomists for standard genome sequencing and annotation.</title>
        <authorList>
            <consortium name="The Broad Institute Genomics Platform"/>
            <consortium name="The Broad Institute Genome Sequencing Center for Infectious Disease"/>
            <person name="Wu L."/>
            <person name="Ma J."/>
        </authorList>
    </citation>
    <scope>NUCLEOTIDE SEQUENCE [LARGE SCALE GENOMIC DNA]</scope>
    <source>
        <strain evidence="9">CGMCC 1.13574</strain>
    </source>
</reference>
<keyword evidence="2 5" id="KW-0645">Protease</keyword>
<protein>
    <submittedName>
        <fullName evidence="8">S8 family serine peptidase</fullName>
    </submittedName>
</protein>
<feature type="active site" description="Charge relay system" evidence="5">
    <location>
        <position position="178"/>
    </location>
</feature>
<keyword evidence="6" id="KW-0732">Signal</keyword>
<evidence type="ECO:0000259" key="7">
    <source>
        <dbReference type="Pfam" id="PF00082"/>
    </source>
</evidence>
<dbReference type="PRINTS" id="PR00723">
    <property type="entry name" value="SUBTILISIN"/>
</dbReference>
<keyword evidence="4 5" id="KW-0720">Serine protease</keyword>
<dbReference type="RefSeq" id="WP_386045064.1">
    <property type="nucleotide sequence ID" value="NZ_JBHUIO010000005.1"/>
</dbReference>
<gene>
    <name evidence="8" type="ORF">ACFSOY_06825</name>
</gene>
<dbReference type="InterPro" id="IPR015500">
    <property type="entry name" value="Peptidase_S8_subtilisin-rel"/>
</dbReference>
<dbReference type="InterPro" id="IPR023827">
    <property type="entry name" value="Peptidase_S8_Asp-AS"/>
</dbReference>
<evidence type="ECO:0000313" key="9">
    <source>
        <dbReference type="Proteomes" id="UP001597343"/>
    </source>
</evidence>
<organism evidence="8 9">
    <name type="scientific">Tumebacillus lipolyticus</name>
    <dbReference type="NCBI Taxonomy" id="1280370"/>
    <lineage>
        <taxon>Bacteria</taxon>
        <taxon>Bacillati</taxon>
        <taxon>Bacillota</taxon>
        <taxon>Bacilli</taxon>
        <taxon>Bacillales</taxon>
        <taxon>Alicyclobacillaceae</taxon>
        <taxon>Tumebacillus</taxon>
    </lineage>
</organism>
<dbReference type="PROSITE" id="PS51892">
    <property type="entry name" value="SUBTILASE"/>
    <property type="match status" value="1"/>
</dbReference>
<evidence type="ECO:0000313" key="8">
    <source>
        <dbReference type="EMBL" id="MFD2169706.1"/>
    </source>
</evidence>